<comment type="similarity">
    <text evidence="1">Belongs to the PEP-utilizing enzyme family.</text>
</comment>
<dbReference type="EMBL" id="JAPFCC010000001">
    <property type="protein sequence ID" value="MCW7552643.1"/>
    <property type="molecule type" value="Genomic_DNA"/>
</dbReference>
<dbReference type="InterPro" id="IPR018274">
    <property type="entry name" value="PEP_util_AS"/>
</dbReference>
<dbReference type="PANTHER" id="PTHR46244:SF6">
    <property type="entry name" value="PHOSPHOENOLPYRUVATE-PROTEIN PHOSPHOTRANSFERASE"/>
    <property type="match status" value="1"/>
</dbReference>
<gene>
    <name evidence="4" type="ORF">NX722_08280</name>
</gene>
<dbReference type="Gene3D" id="3.30.1340.10">
    <property type="entry name" value="HPr-like"/>
    <property type="match status" value="1"/>
</dbReference>
<dbReference type="InterPro" id="IPR035895">
    <property type="entry name" value="HPr-like_sf"/>
</dbReference>
<proteinExistence type="inferred from homology"/>
<dbReference type="InterPro" id="IPR036618">
    <property type="entry name" value="PtsI_HPr-bd_sf"/>
</dbReference>
<evidence type="ECO:0000256" key="1">
    <source>
        <dbReference type="ARBA" id="ARBA00007837"/>
    </source>
</evidence>
<evidence type="ECO:0000313" key="5">
    <source>
        <dbReference type="Proteomes" id="UP001209854"/>
    </source>
</evidence>
<dbReference type="InterPro" id="IPR008279">
    <property type="entry name" value="PEP-util_enz_mobile_dom"/>
</dbReference>
<keyword evidence="2" id="KW-0808">Transferase</keyword>
<keyword evidence="5" id="KW-1185">Reference proteome</keyword>
<reference evidence="4 5" key="1">
    <citation type="submission" date="2022-10" db="EMBL/GenBank/DDBJ databases">
        <title>High-quality genome sequences of two octocoral-associated bacteria, Endozoicomonas euniceicola EF212 and Endozoicomonas gorgoniicola PS125.</title>
        <authorList>
            <person name="Chiou Y.-J."/>
            <person name="Chen Y.-H."/>
        </authorList>
    </citation>
    <scope>NUCLEOTIDE SEQUENCE [LARGE SCALE GENOMIC DNA]</scope>
    <source>
        <strain evidence="4 5">PS125</strain>
    </source>
</reference>
<dbReference type="Proteomes" id="UP001209854">
    <property type="component" value="Unassembled WGS sequence"/>
</dbReference>
<feature type="domain" description="HPr" evidence="3">
    <location>
        <begin position="1"/>
        <end position="67"/>
    </location>
</feature>
<name>A0ABT3MU87_9GAMM</name>
<evidence type="ECO:0000256" key="2">
    <source>
        <dbReference type="ARBA" id="ARBA00022679"/>
    </source>
</evidence>
<evidence type="ECO:0000313" key="4">
    <source>
        <dbReference type="EMBL" id="MCW7552643.1"/>
    </source>
</evidence>
<dbReference type="InterPro" id="IPR008731">
    <property type="entry name" value="PTS_EIN"/>
</dbReference>
<dbReference type="Pfam" id="PF00381">
    <property type="entry name" value="PTS-HPr"/>
    <property type="match status" value="1"/>
</dbReference>
<comment type="caution">
    <text evidence="4">The sequence shown here is derived from an EMBL/GenBank/DDBJ whole genome shotgun (WGS) entry which is preliminary data.</text>
</comment>
<evidence type="ECO:0000259" key="3">
    <source>
        <dbReference type="PROSITE" id="PS51350"/>
    </source>
</evidence>
<dbReference type="Gene3D" id="1.10.274.10">
    <property type="entry name" value="PtsI, HPr-binding domain"/>
    <property type="match status" value="1"/>
</dbReference>
<dbReference type="PROSITE" id="PS51350">
    <property type="entry name" value="PTS_HPR_DOM"/>
    <property type="match status" value="1"/>
</dbReference>
<dbReference type="SUPFAM" id="SSF47831">
    <property type="entry name" value="Enzyme I of the PEP:sugar phosphotransferase system HPr-binding (sub)domain"/>
    <property type="match status" value="1"/>
</dbReference>
<organism evidence="4 5">
    <name type="scientific">Endozoicomonas gorgoniicola</name>
    <dbReference type="NCBI Taxonomy" id="1234144"/>
    <lineage>
        <taxon>Bacteria</taxon>
        <taxon>Pseudomonadati</taxon>
        <taxon>Pseudomonadota</taxon>
        <taxon>Gammaproteobacteria</taxon>
        <taxon>Oceanospirillales</taxon>
        <taxon>Endozoicomonadaceae</taxon>
        <taxon>Endozoicomonas</taxon>
    </lineage>
</organism>
<dbReference type="InterPro" id="IPR036637">
    <property type="entry name" value="Phosphohistidine_dom_sf"/>
</dbReference>
<dbReference type="PANTHER" id="PTHR46244">
    <property type="entry name" value="PHOSPHOENOLPYRUVATE-PROTEIN PHOSPHOTRANSFERASE"/>
    <property type="match status" value="1"/>
</dbReference>
<dbReference type="SUPFAM" id="SSF55594">
    <property type="entry name" value="HPr-like"/>
    <property type="match status" value="1"/>
</dbReference>
<dbReference type="Gene3D" id="3.50.30.10">
    <property type="entry name" value="Phosphohistidine domain"/>
    <property type="match status" value="1"/>
</dbReference>
<sequence>MHSELFEGMGAIPLLKGDQSADARSLNQIATLAVRRNDEIRFVASGPEAQQAVAAFQKLAEEHFGEDIHSCSTELNENDTEKAESLEGAVTGLAASDGIAFGQVMHYHFGIPELPERKSKGESVEWQNFTAALDATIIELQQLYQKNLDSVGSEAASIFDAHSVLLDDQELQESVHHSISNGLCAEQAWVNAVNTLVELYRSSEVEYTRQRASDIIDIGRRLLTHLLEHGLPALEINSPVILLANDLAPSDTVNLDPDKVLGICLTGGGKTSHSAILARLLGIPSIVKAENGIKQTCDGQKVILDGFKGHLWIDASEKKRAELELKRNSWLGQLTADNQSSL</sequence>
<dbReference type="Pfam" id="PF00391">
    <property type="entry name" value="PEP-utilizers"/>
    <property type="match status" value="1"/>
</dbReference>
<dbReference type="RefSeq" id="WP_262567591.1">
    <property type="nucleotide sequence ID" value="NZ_JAPFCC010000001.1"/>
</dbReference>
<accession>A0ABT3MU87</accession>
<protein>
    <submittedName>
        <fullName evidence="4">PEP-utilizing enzyme</fullName>
    </submittedName>
</protein>
<dbReference type="InterPro" id="IPR050499">
    <property type="entry name" value="PEP-utilizing_PTS_enzyme"/>
</dbReference>
<dbReference type="Pfam" id="PF05524">
    <property type="entry name" value="PEP-utilisers_N"/>
    <property type="match status" value="1"/>
</dbReference>
<dbReference type="InterPro" id="IPR000032">
    <property type="entry name" value="HPr-like"/>
</dbReference>
<dbReference type="PROSITE" id="PS00370">
    <property type="entry name" value="PEP_ENZYMES_PHOS_SITE"/>
    <property type="match status" value="1"/>
</dbReference>
<dbReference type="SUPFAM" id="SSF52009">
    <property type="entry name" value="Phosphohistidine domain"/>
    <property type="match status" value="1"/>
</dbReference>